<name>D8PB23_9BACT</name>
<keyword evidence="2" id="KW-1185">Reference proteome</keyword>
<dbReference type="Proteomes" id="UP000001660">
    <property type="component" value="Chromosome"/>
</dbReference>
<organism evidence="1 2">
    <name type="scientific">Nitrospira defluvii</name>
    <dbReference type="NCBI Taxonomy" id="330214"/>
    <lineage>
        <taxon>Bacteria</taxon>
        <taxon>Pseudomonadati</taxon>
        <taxon>Nitrospirota</taxon>
        <taxon>Nitrospiria</taxon>
        <taxon>Nitrospirales</taxon>
        <taxon>Nitrospiraceae</taxon>
        <taxon>Nitrospira</taxon>
    </lineage>
</organism>
<dbReference type="EMBL" id="FP929003">
    <property type="protein sequence ID" value="CBK40432.1"/>
    <property type="molecule type" value="Genomic_DNA"/>
</dbReference>
<evidence type="ECO:0000313" key="2">
    <source>
        <dbReference type="Proteomes" id="UP000001660"/>
    </source>
</evidence>
<dbReference type="AlphaFoldDB" id="D8PB23"/>
<protein>
    <submittedName>
        <fullName evidence="1">Uncharacterized protein</fullName>
    </submittedName>
</protein>
<dbReference type="STRING" id="330214.NIDE0661"/>
<evidence type="ECO:0000313" key="1">
    <source>
        <dbReference type="EMBL" id="CBK40432.1"/>
    </source>
</evidence>
<accession>D8PB23</accession>
<gene>
    <name evidence="1" type="ORF">NIDE0661</name>
</gene>
<reference evidence="1 2" key="1">
    <citation type="journal article" date="2010" name="Proc. Natl. Acad. Sci. U.S.A.">
        <title>A Nitrospira metagenome illuminates the physiology and evolution of globally important nitrite-oxidizing bacteria.</title>
        <authorList>
            <person name="Lucker S."/>
            <person name="Wagner M."/>
            <person name="Maixner F."/>
            <person name="Pelletier E."/>
            <person name="Koch H."/>
            <person name="Vacherie B."/>
            <person name="Rattei T."/>
            <person name="Sinninghe Damste J."/>
            <person name="Spieck E."/>
            <person name="Le Paslier D."/>
            <person name="Daims H."/>
        </authorList>
    </citation>
    <scope>NUCLEOTIDE SEQUENCE [LARGE SCALE GENOMIC DNA]</scope>
</reference>
<proteinExistence type="predicted"/>
<dbReference type="OrthoDB" id="9803900at2"/>
<sequence length="136" mass="14853">MEAAMTTQRGFLSQHRRSSLAPRTAVAVACLLAVIRVVAGFVCHTCFVDFEKPASRSFHLHAGGDHDPCHHGQAEASPLVTWACTVTQDETAFILPDIPRLPVVVSEFVPLVLLLLSYRTLFQIVAHGRGPPVHFS</sequence>
<dbReference type="HOGENOM" id="CLU_1913261_0_0_0"/>
<dbReference type="KEGG" id="nde:NIDE0661"/>